<organism evidence="4 5">
    <name type="scientific">Equid gammaherpesvirus 5</name>
    <dbReference type="NCBI Taxonomy" id="10371"/>
    <lineage>
        <taxon>Viruses</taxon>
        <taxon>Duplodnaviria</taxon>
        <taxon>Heunggongvirae</taxon>
        <taxon>Peploviricota</taxon>
        <taxon>Herviviricetes</taxon>
        <taxon>Herpesvirales</taxon>
        <taxon>Orthoherpesviridae</taxon>
        <taxon>Gammaherpesvirinae</taxon>
        <taxon>Percavirus</taxon>
        <taxon>Percavirus equidgamma5</taxon>
    </lineage>
</organism>
<evidence type="ECO:0000313" key="4">
    <source>
        <dbReference type="EMBL" id="AIU39530.1"/>
    </source>
</evidence>
<dbReference type="InterPro" id="IPR000436">
    <property type="entry name" value="Sushi_SCR_CCP_dom"/>
</dbReference>
<feature type="region of interest" description="Disordered" evidence="2">
    <location>
        <begin position="150"/>
        <end position="169"/>
    </location>
</feature>
<keyword evidence="3" id="KW-0472">Membrane</keyword>
<feature type="transmembrane region" description="Helical" evidence="3">
    <location>
        <begin position="176"/>
        <end position="201"/>
    </location>
</feature>
<dbReference type="RefSeq" id="YP_009118393.1">
    <property type="nucleotide sequence ID" value="NC_026421.1"/>
</dbReference>
<evidence type="ECO:0000313" key="5">
    <source>
        <dbReference type="Proteomes" id="UP000124452"/>
    </source>
</evidence>
<protein>
    <submittedName>
        <fullName evidence="4">Membrane protein E3</fullName>
    </submittedName>
</protein>
<accession>A0A0B4Q603</accession>
<reference evidence="4 5" key="1">
    <citation type="journal article" date="2015" name="Genome Announc.">
        <title>Genome sequences of equid herpesviruses 2 and 5.</title>
        <authorList>
            <person name="Wilkie G.S."/>
            <person name="Kerr K."/>
            <person name="Stewart J.P."/>
            <person name="Studdert M.J."/>
            <person name="Davison A.J."/>
        </authorList>
    </citation>
    <scope>NUCLEOTIDE SEQUENCE [LARGE SCALE GENOMIC DNA]</scope>
    <source>
        <strain evidence="4">2-141/67</strain>
    </source>
</reference>
<feature type="region of interest" description="Disordered" evidence="2">
    <location>
        <begin position="22"/>
        <end position="51"/>
    </location>
</feature>
<keyword evidence="3" id="KW-1133">Transmembrane helix</keyword>
<name>A0A0B4Q603_9GAMA</name>
<dbReference type="EMBL" id="KM924295">
    <property type="protein sequence ID" value="AIU39530.1"/>
    <property type="molecule type" value="Genomic_DNA"/>
</dbReference>
<dbReference type="Proteomes" id="UP000124452">
    <property type="component" value="Segment"/>
</dbReference>
<evidence type="ECO:0000256" key="1">
    <source>
        <dbReference type="ARBA" id="ARBA00023157"/>
    </source>
</evidence>
<proteinExistence type="predicted"/>
<dbReference type="GeneID" id="23104140"/>
<feature type="compositionally biased region" description="Low complexity" evidence="2">
    <location>
        <begin position="22"/>
        <end position="32"/>
    </location>
</feature>
<dbReference type="Gene3D" id="2.10.70.10">
    <property type="entry name" value="Complement Module, domain 1"/>
    <property type="match status" value="1"/>
</dbReference>
<keyword evidence="3" id="KW-0812">Transmembrane</keyword>
<evidence type="ECO:0000256" key="2">
    <source>
        <dbReference type="SAM" id="MobiDB-lite"/>
    </source>
</evidence>
<dbReference type="KEGG" id="vg:23104140"/>
<gene>
    <name evidence="4" type="primary">E3</name>
</gene>
<dbReference type="CDD" id="cd00033">
    <property type="entry name" value="CCP"/>
    <property type="match status" value="1"/>
</dbReference>
<feature type="compositionally biased region" description="Low complexity" evidence="2">
    <location>
        <begin position="150"/>
        <end position="163"/>
    </location>
</feature>
<sequence length="203" mass="21837">MLSTRALVFLLCWGCVASTTTATTTDTSTPSPTTSPTPTSPSPMATTQDPTLPCEMPTLSNGNVIVTMNYSVANYSVVKNLTAHYPSSEDNNSTWLILGFSFTCNSKYTLVGNATTTCLLQVSGTVYNTTPGIPFAFWTSKVPSCILTPTTTQTTETTRDTTTPEPPTTRPPWLQFGYAPLAMLVVVLVIFITLVVVHCVMKC</sequence>
<keyword evidence="1" id="KW-1015">Disulfide bond</keyword>
<evidence type="ECO:0000256" key="3">
    <source>
        <dbReference type="SAM" id="Phobius"/>
    </source>
</evidence>
<keyword evidence="5" id="KW-1185">Reference proteome</keyword>